<protein>
    <recommendedName>
        <fullName evidence="4">Lysine-specific metallo-endopeptidase domain-containing protein</fullName>
    </recommendedName>
</protein>
<dbReference type="InterPro" id="IPR024079">
    <property type="entry name" value="MetalloPept_cat_dom_sf"/>
</dbReference>
<dbReference type="AlphaFoldDB" id="A0AA39CEZ0"/>
<evidence type="ECO:0000256" key="1">
    <source>
        <dbReference type="SAM" id="SignalP"/>
    </source>
</evidence>
<feature type="signal peptide" evidence="1">
    <location>
        <begin position="1"/>
        <end position="26"/>
    </location>
</feature>
<evidence type="ECO:0000313" key="2">
    <source>
        <dbReference type="EMBL" id="KAJ9605796.1"/>
    </source>
</evidence>
<name>A0AA39CEZ0_9EURO</name>
<accession>A0AA39CEZ0</accession>
<gene>
    <name evidence="2" type="ORF">H2200_009645</name>
</gene>
<dbReference type="Gene3D" id="3.40.390.10">
    <property type="entry name" value="Collagenase (Catalytic Domain)"/>
    <property type="match status" value="1"/>
</dbReference>
<dbReference type="Proteomes" id="UP001172673">
    <property type="component" value="Unassembled WGS sequence"/>
</dbReference>
<evidence type="ECO:0008006" key="4">
    <source>
        <dbReference type="Google" id="ProtNLM"/>
    </source>
</evidence>
<dbReference type="GO" id="GO:0008237">
    <property type="term" value="F:metallopeptidase activity"/>
    <property type="evidence" value="ECO:0007669"/>
    <property type="project" value="InterPro"/>
</dbReference>
<keyword evidence="3" id="KW-1185">Reference proteome</keyword>
<sequence length="262" mass="29242">MASMGIMSALWVVIFLLTAISKVSKAAVPQFDPSMTRAQRQMVKEAFLDALTLVRTAALTFACDNDMYFGRYFDTSDGTFVRQMLQTVAAVDPNFDQGNPSRDTISQFLSNLRPDQLNADFAGLSISYGDNPGRPVHDDPGKSTKCGPFGLWGHLTFDPDQPENAWMSICPDTFDVFYSIRTMLNPPNALRNEPGMATTGFGDTETDYLETPGITVLHELMHWPYLFRNVPNYAMKIRLDPDNYPQILDHTSNTEPKDGYGA</sequence>
<evidence type="ECO:0000313" key="3">
    <source>
        <dbReference type="Proteomes" id="UP001172673"/>
    </source>
</evidence>
<comment type="caution">
    <text evidence="2">The sequence shown here is derived from an EMBL/GenBank/DDBJ whole genome shotgun (WGS) entry which is preliminary data.</text>
</comment>
<feature type="chain" id="PRO_5041354127" description="Lysine-specific metallo-endopeptidase domain-containing protein" evidence="1">
    <location>
        <begin position="27"/>
        <end position="262"/>
    </location>
</feature>
<keyword evidence="1" id="KW-0732">Signal</keyword>
<dbReference type="EMBL" id="JAPDRK010000015">
    <property type="protein sequence ID" value="KAJ9605796.1"/>
    <property type="molecule type" value="Genomic_DNA"/>
</dbReference>
<proteinExistence type="predicted"/>
<organism evidence="2 3">
    <name type="scientific">Cladophialophora chaetospira</name>
    <dbReference type="NCBI Taxonomy" id="386627"/>
    <lineage>
        <taxon>Eukaryota</taxon>
        <taxon>Fungi</taxon>
        <taxon>Dikarya</taxon>
        <taxon>Ascomycota</taxon>
        <taxon>Pezizomycotina</taxon>
        <taxon>Eurotiomycetes</taxon>
        <taxon>Chaetothyriomycetidae</taxon>
        <taxon>Chaetothyriales</taxon>
        <taxon>Herpotrichiellaceae</taxon>
        <taxon>Cladophialophora</taxon>
    </lineage>
</organism>
<reference evidence="2" key="1">
    <citation type="submission" date="2022-10" db="EMBL/GenBank/DDBJ databases">
        <title>Culturing micro-colonial fungi from biological soil crusts in the Mojave desert and describing Neophaeococcomyces mojavensis, and introducing the new genera and species Taxawa tesnikishii.</title>
        <authorList>
            <person name="Kurbessoian T."/>
            <person name="Stajich J.E."/>
        </authorList>
    </citation>
    <scope>NUCLEOTIDE SEQUENCE</scope>
    <source>
        <strain evidence="2">TK_41</strain>
    </source>
</reference>